<name>A0A165JUG3_EXIGL</name>
<comment type="similarity">
    <text evidence="1">Belongs to the lunapark family.</text>
</comment>
<dbReference type="InterPro" id="IPR019273">
    <property type="entry name" value="Lunapark_Znf"/>
</dbReference>
<dbReference type="STRING" id="1314781.A0A165JUG3"/>
<dbReference type="GO" id="GO:0071788">
    <property type="term" value="P:endoplasmic reticulum tubular network maintenance"/>
    <property type="evidence" value="ECO:0007669"/>
    <property type="project" value="UniProtKB-UniRule"/>
</dbReference>
<comment type="subcellular location">
    <subcellularLocation>
        <location evidence="1">Endoplasmic reticulum membrane</location>
        <topology evidence="1">Multi-pass membrane protein</topology>
    </subcellularLocation>
</comment>
<dbReference type="FunCoup" id="A0A165JUG3">
    <property type="interactions" value="76"/>
</dbReference>
<organism evidence="4 5">
    <name type="scientific">Exidia glandulosa HHB12029</name>
    <dbReference type="NCBI Taxonomy" id="1314781"/>
    <lineage>
        <taxon>Eukaryota</taxon>
        <taxon>Fungi</taxon>
        <taxon>Dikarya</taxon>
        <taxon>Basidiomycota</taxon>
        <taxon>Agaricomycotina</taxon>
        <taxon>Agaricomycetes</taxon>
        <taxon>Auriculariales</taxon>
        <taxon>Exidiaceae</taxon>
        <taxon>Exidia</taxon>
    </lineage>
</organism>
<gene>
    <name evidence="4" type="ORF">EXIGLDRAFT_735377</name>
</gene>
<feature type="region of interest" description="Disordered" evidence="2">
    <location>
        <begin position="281"/>
        <end position="353"/>
    </location>
</feature>
<sequence length="353" mass="38742">MALLSWFSKKEPENYEEVLSALATEIAQRQARLADIRQRERRATLWFTLYAGAAWAAYVALWYARLVPRASSRAAVERMLAGAPVLAGPLLIVFARRIMQAWYTRIGNAEESTLKRLTVKQRTKIEEIKKATNYYSTKNLLERYDESPKGKGQPQPPQLPGSPAGPRFPGAIPNTPQRPGQPQPAALQQLGVAQAGGGPGSNLLSPVQQPIVPPRRQWYDRLADALLGEEEGDGAGPSGKYALICARCFAHNGLVKESEWSSTKYTCPKCGFFNDAPDAKKTTQPALPIGPRQSLPGSGFQPFVPPGSASVTRTPRSPLASEVHNNDEEEEEEEEDEDVVEKDTSSMDVDLAM</sequence>
<feature type="region of interest" description="Disordered" evidence="2">
    <location>
        <begin position="144"/>
        <end position="184"/>
    </location>
</feature>
<dbReference type="AlphaFoldDB" id="A0A165JUG3"/>
<dbReference type="GO" id="GO:0098826">
    <property type="term" value="C:endoplasmic reticulum tubular network membrane"/>
    <property type="evidence" value="ECO:0007669"/>
    <property type="project" value="UniProtKB-UniRule"/>
</dbReference>
<dbReference type="EMBL" id="KV425958">
    <property type="protein sequence ID" value="KZV95348.1"/>
    <property type="molecule type" value="Genomic_DNA"/>
</dbReference>
<dbReference type="PANTHER" id="PTHR22166:SF12">
    <property type="entry name" value="ENDOPLASMIC RETICULUM JUNCTION FORMATION PROTEIN LUNAPARK"/>
    <property type="match status" value="1"/>
</dbReference>
<feature type="domain" description="Lunapark zinc ribbon" evidence="3">
    <location>
        <begin position="218"/>
        <end position="274"/>
    </location>
</feature>
<dbReference type="GO" id="GO:0008270">
    <property type="term" value="F:zinc ion binding"/>
    <property type="evidence" value="ECO:0007669"/>
    <property type="project" value="UniProtKB-KW"/>
</dbReference>
<evidence type="ECO:0000313" key="4">
    <source>
        <dbReference type="EMBL" id="KZV95348.1"/>
    </source>
</evidence>
<comment type="domain">
    <text evidence="1">The C4-type zinc finger motif is necessary both for its ER three-way tubular junction localization and formation.</text>
</comment>
<dbReference type="GO" id="GO:1903373">
    <property type="term" value="P:positive regulation of endoplasmic reticulum tubular network organization"/>
    <property type="evidence" value="ECO:0007669"/>
    <property type="project" value="UniProtKB-UniRule"/>
</dbReference>
<evidence type="ECO:0000259" key="3">
    <source>
        <dbReference type="Pfam" id="PF10058"/>
    </source>
</evidence>
<reference evidence="4 5" key="1">
    <citation type="journal article" date="2016" name="Mol. Biol. Evol.">
        <title>Comparative Genomics of Early-Diverging Mushroom-Forming Fungi Provides Insights into the Origins of Lignocellulose Decay Capabilities.</title>
        <authorList>
            <person name="Nagy L.G."/>
            <person name="Riley R."/>
            <person name="Tritt A."/>
            <person name="Adam C."/>
            <person name="Daum C."/>
            <person name="Floudas D."/>
            <person name="Sun H."/>
            <person name="Yadav J.S."/>
            <person name="Pangilinan J."/>
            <person name="Larsson K.H."/>
            <person name="Matsuura K."/>
            <person name="Barry K."/>
            <person name="Labutti K."/>
            <person name="Kuo R."/>
            <person name="Ohm R.A."/>
            <person name="Bhattacharya S.S."/>
            <person name="Shirouzu T."/>
            <person name="Yoshinaga Y."/>
            <person name="Martin F.M."/>
            <person name="Grigoriev I.V."/>
            <person name="Hibbett D.S."/>
        </authorList>
    </citation>
    <scope>NUCLEOTIDE SEQUENCE [LARGE SCALE GENOMIC DNA]</scope>
    <source>
        <strain evidence="4 5">HHB12029</strain>
    </source>
</reference>
<dbReference type="OrthoDB" id="1725934at2759"/>
<keyword evidence="1" id="KW-0472">Membrane</keyword>
<dbReference type="InterPro" id="IPR040115">
    <property type="entry name" value="Lnp"/>
</dbReference>
<evidence type="ECO:0000256" key="1">
    <source>
        <dbReference type="RuleBase" id="RU367073"/>
    </source>
</evidence>
<dbReference type="Pfam" id="PF10058">
    <property type="entry name" value="Zn_ribbon_10"/>
    <property type="match status" value="1"/>
</dbReference>
<proteinExistence type="inferred from homology"/>
<feature type="transmembrane region" description="Helical" evidence="1">
    <location>
        <begin position="75"/>
        <end position="95"/>
    </location>
</feature>
<evidence type="ECO:0000313" key="5">
    <source>
        <dbReference type="Proteomes" id="UP000077266"/>
    </source>
</evidence>
<accession>A0A165JUG3</accession>
<dbReference type="PANTHER" id="PTHR22166">
    <property type="entry name" value="ENDOPLASMIC RETICULUM JUNCTION FORMATION PROTEIN LUNAPARK"/>
    <property type="match status" value="1"/>
</dbReference>
<keyword evidence="5" id="KW-1185">Reference proteome</keyword>
<feature type="compositionally biased region" description="Acidic residues" evidence="2">
    <location>
        <begin position="327"/>
        <end position="340"/>
    </location>
</feature>
<keyword evidence="1" id="KW-1133">Transmembrane helix</keyword>
<feature type="transmembrane region" description="Helical" evidence="1">
    <location>
        <begin position="43"/>
        <end position="63"/>
    </location>
</feature>
<keyword evidence="1" id="KW-0863">Zinc-finger</keyword>
<keyword evidence="1" id="KW-0862">Zinc</keyword>
<keyword evidence="1" id="KW-0812">Transmembrane</keyword>
<dbReference type="Proteomes" id="UP000077266">
    <property type="component" value="Unassembled WGS sequence"/>
</dbReference>
<keyword evidence="1" id="KW-0479">Metal-binding</keyword>
<dbReference type="InParanoid" id="A0A165JUG3"/>
<evidence type="ECO:0000256" key="2">
    <source>
        <dbReference type="SAM" id="MobiDB-lite"/>
    </source>
</evidence>
<comment type="function">
    <text evidence="1">Plays a role in determining ER morphology.</text>
</comment>
<keyword evidence="1" id="KW-0256">Endoplasmic reticulum</keyword>
<protein>
    <recommendedName>
        <fullName evidence="1">Endoplasmic reticulum junction formation protein lunapark</fullName>
    </recommendedName>
</protein>